<sequence length="191" mass="20712">MAQSARNDSSVEALLMLIYLPRLEQTVVYLSREAFPDFSMTGGSSTQDPLDTGKNVSENGSMVVYPAQVLHGVEARRFATGGLPLYCEYCNLTWRARSSSNENPPGQRAPWDEECPHHDFSGLQPDATQRQLVVFIDGACPGNGSQNATAGVGVYLGRNSTYNISEPVISLDTTPLTNQKAELTLPSVVSK</sequence>
<evidence type="ECO:0000313" key="1">
    <source>
        <dbReference type="EMBL" id="THY20567.1"/>
    </source>
</evidence>
<dbReference type="GO" id="GO:0003676">
    <property type="term" value="F:nucleic acid binding"/>
    <property type="evidence" value="ECO:0007669"/>
    <property type="project" value="InterPro"/>
</dbReference>
<dbReference type="InterPro" id="IPR012337">
    <property type="entry name" value="RNaseH-like_sf"/>
</dbReference>
<name>A0A4S9KVM0_AURPU</name>
<proteinExistence type="predicted"/>
<evidence type="ECO:0000313" key="2">
    <source>
        <dbReference type="Proteomes" id="UP000306584"/>
    </source>
</evidence>
<dbReference type="EMBL" id="QZBD01000295">
    <property type="protein sequence ID" value="THY20567.1"/>
    <property type="molecule type" value="Genomic_DNA"/>
</dbReference>
<accession>A0A4S9KVM0</accession>
<evidence type="ECO:0008006" key="3">
    <source>
        <dbReference type="Google" id="ProtNLM"/>
    </source>
</evidence>
<dbReference type="Gene3D" id="3.30.420.10">
    <property type="entry name" value="Ribonuclease H-like superfamily/Ribonuclease H"/>
    <property type="match status" value="1"/>
</dbReference>
<organism evidence="1 2">
    <name type="scientific">Aureobasidium pullulans</name>
    <name type="common">Black yeast</name>
    <name type="synonym">Pullularia pullulans</name>
    <dbReference type="NCBI Taxonomy" id="5580"/>
    <lineage>
        <taxon>Eukaryota</taxon>
        <taxon>Fungi</taxon>
        <taxon>Dikarya</taxon>
        <taxon>Ascomycota</taxon>
        <taxon>Pezizomycotina</taxon>
        <taxon>Dothideomycetes</taxon>
        <taxon>Dothideomycetidae</taxon>
        <taxon>Dothideales</taxon>
        <taxon>Saccotheciaceae</taxon>
        <taxon>Aureobasidium</taxon>
    </lineage>
</organism>
<dbReference type="InterPro" id="IPR036397">
    <property type="entry name" value="RNaseH_sf"/>
</dbReference>
<dbReference type="SUPFAM" id="SSF53098">
    <property type="entry name" value="Ribonuclease H-like"/>
    <property type="match status" value="1"/>
</dbReference>
<comment type="caution">
    <text evidence="1">The sequence shown here is derived from an EMBL/GenBank/DDBJ whole genome shotgun (WGS) entry which is preliminary data.</text>
</comment>
<dbReference type="Proteomes" id="UP000306584">
    <property type="component" value="Unassembled WGS sequence"/>
</dbReference>
<protein>
    <recommendedName>
        <fullName evidence="3">RNase H type-1 domain-containing protein</fullName>
    </recommendedName>
</protein>
<gene>
    <name evidence="1" type="ORF">D6D01_06704</name>
</gene>
<dbReference type="AlphaFoldDB" id="A0A4S9KVM0"/>
<reference evidence="1 2" key="1">
    <citation type="submission" date="2018-10" db="EMBL/GenBank/DDBJ databases">
        <title>Fifty Aureobasidium pullulans genomes reveal a recombining polyextremotolerant generalist.</title>
        <authorList>
            <person name="Gostincar C."/>
            <person name="Turk M."/>
            <person name="Zajc J."/>
            <person name="Gunde-Cimerman N."/>
        </authorList>
    </citation>
    <scope>NUCLEOTIDE SEQUENCE [LARGE SCALE GENOMIC DNA]</scope>
    <source>
        <strain evidence="1 2">EXF-6604</strain>
    </source>
</reference>